<dbReference type="Pfam" id="PF01633">
    <property type="entry name" value="Choline_kinase"/>
    <property type="match status" value="1"/>
</dbReference>
<reference evidence="1 2" key="1">
    <citation type="journal article" date="2022" name="Genome Biol. Evol.">
        <title>Host diet, physiology and behaviors set the stage for Lachnospiraceae cladogenesis.</title>
        <authorList>
            <person name="Vera-Ponce De Leon A."/>
            <person name="Schneider M."/>
            <person name="Jahnes B.C."/>
            <person name="Sadowski V."/>
            <person name="Camuy-Velez L.A."/>
            <person name="Duan J."/>
            <person name="Sabree Z.L."/>
        </authorList>
    </citation>
    <scope>NUCLEOTIDE SEQUENCE [LARGE SCALE GENOMIC DNA]</scope>
    <source>
        <strain evidence="1 2">PAL227</strain>
    </source>
</reference>
<evidence type="ECO:0000313" key="1">
    <source>
        <dbReference type="EMBL" id="MCP1109988.1"/>
    </source>
</evidence>
<dbReference type="RefSeq" id="WP_262068869.1">
    <property type="nucleotide sequence ID" value="NZ_JAMXOC010000008.1"/>
</dbReference>
<keyword evidence="2" id="KW-1185">Reference proteome</keyword>
<dbReference type="PANTHER" id="PTHR22603:SF66">
    <property type="entry name" value="ETHANOLAMINE KINASE"/>
    <property type="match status" value="1"/>
</dbReference>
<name>A0ABT1EH15_9FIRM</name>
<proteinExistence type="predicted"/>
<sequence>MLVEKERKAIRQTIAEVGMLDDNCEIQKIDAGMTNHLYTFYFEGLRYLIRIPGAGTEYLVNRKQEANVYEQLCGRGIADELIYINPGSGIKITKFLDNSHICDIKNPEETKACMLHLRQFHELKLKVDHDFDVFKKIGEYEKQCHEPMQNLNDYENIRSKILELESMIEQMEKEYCLCHIDAISDNFLIKEKEVYLVDWEYAAMCDPDIDIAMFCIYAEYDKANTDRIIDEYHETKCSEVIRKKIYAYMAAGAFLWVLWSEVKRLSGADHEGYKQRQYRIAKEFYEYAAN</sequence>
<gene>
    <name evidence="1" type="ORF">NK118_06970</name>
</gene>
<dbReference type="InterPro" id="IPR011009">
    <property type="entry name" value="Kinase-like_dom_sf"/>
</dbReference>
<dbReference type="Gene3D" id="3.90.1200.10">
    <property type="match status" value="1"/>
</dbReference>
<dbReference type="SUPFAM" id="SSF56112">
    <property type="entry name" value="Protein kinase-like (PK-like)"/>
    <property type="match status" value="1"/>
</dbReference>
<dbReference type="PANTHER" id="PTHR22603">
    <property type="entry name" value="CHOLINE/ETHANOALAMINE KINASE"/>
    <property type="match status" value="1"/>
</dbReference>
<dbReference type="CDD" id="cd05151">
    <property type="entry name" value="ChoK-like"/>
    <property type="match status" value="1"/>
</dbReference>
<protein>
    <submittedName>
        <fullName evidence="1">Phosphotransferase family protein</fullName>
    </submittedName>
</protein>
<organism evidence="1 2">
    <name type="scientific">Ohessyouella blattaphilus</name>
    <dbReference type="NCBI Taxonomy" id="2949333"/>
    <lineage>
        <taxon>Bacteria</taxon>
        <taxon>Bacillati</taxon>
        <taxon>Bacillota</taxon>
        <taxon>Clostridia</taxon>
        <taxon>Lachnospirales</taxon>
        <taxon>Lachnospiraceae</taxon>
        <taxon>Ohessyouella</taxon>
    </lineage>
</organism>
<dbReference type="EMBL" id="JAMZFV010000008">
    <property type="protein sequence ID" value="MCP1109988.1"/>
    <property type="molecule type" value="Genomic_DNA"/>
</dbReference>
<accession>A0ABT1EH15</accession>
<evidence type="ECO:0000313" key="2">
    <source>
        <dbReference type="Proteomes" id="UP001523565"/>
    </source>
</evidence>
<dbReference type="Proteomes" id="UP001523565">
    <property type="component" value="Unassembled WGS sequence"/>
</dbReference>
<dbReference type="Gene3D" id="3.30.200.20">
    <property type="entry name" value="Phosphorylase Kinase, domain 1"/>
    <property type="match status" value="1"/>
</dbReference>
<comment type="caution">
    <text evidence="1">The sequence shown here is derived from an EMBL/GenBank/DDBJ whole genome shotgun (WGS) entry which is preliminary data.</text>
</comment>